<gene>
    <name evidence="9" type="ORF">C8N38_11930</name>
</gene>
<evidence type="ECO:0000256" key="5">
    <source>
        <dbReference type="ARBA" id="ARBA00022989"/>
    </source>
</evidence>
<feature type="transmembrane region" description="Helical" evidence="8">
    <location>
        <begin position="199"/>
        <end position="220"/>
    </location>
</feature>
<feature type="transmembrane region" description="Helical" evidence="8">
    <location>
        <begin position="300"/>
        <end position="323"/>
    </location>
</feature>
<evidence type="ECO:0000256" key="7">
    <source>
        <dbReference type="ARBA" id="ARBA00024033"/>
    </source>
</evidence>
<feature type="transmembrane region" description="Helical" evidence="8">
    <location>
        <begin position="268"/>
        <end position="288"/>
    </location>
</feature>
<comment type="subcellular location">
    <subcellularLocation>
        <location evidence="1">Cell membrane</location>
        <topology evidence="1">Multi-pass membrane protein</topology>
    </subcellularLocation>
</comment>
<protein>
    <submittedName>
        <fullName evidence="9">Uncharacterized protein DUF2029</fullName>
    </submittedName>
</protein>
<keyword evidence="5 8" id="KW-1133">Transmembrane helix</keyword>
<dbReference type="Proteomes" id="UP000244037">
    <property type="component" value="Unassembled WGS sequence"/>
</dbReference>
<dbReference type="AlphaFoldDB" id="A0A8E3AQ52"/>
<dbReference type="EMBL" id="QAYC01000019">
    <property type="protein sequence ID" value="PTW44031.1"/>
    <property type="molecule type" value="Genomic_DNA"/>
</dbReference>
<evidence type="ECO:0000256" key="2">
    <source>
        <dbReference type="ARBA" id="ARBA00022475"/>
    </source>
</evidence>
<evidence type="ECO:0000256" key="6">
    <source>
        <dbReference type="ARBA" id="ARBA00023136"/>
    </source>
</evidence>
<comment type="caution">
    <text evidence="9">The sequence shown here is derived from an EMBL/GenBank/DDBJ whole genome shotgun (WGS) entry which is preliminary data.</text>
</comment>
<accession>A0A8E3AQ52</accession>
<keyword evidence="6 8" id="KW-0472">Membrane</keyword>
<dbReference type="GO" id="GO:0016758">
    <property type="term" value="F:hexosyltransferase activity"/>
    <property type="evidence" value="ECO:0007669"/>
    <property type="project" value="InterPro"/>
</dbReference>
<comment type="similarity">
    <text evidence="7">Belongs to the glycosyltransferase 87 family.</text>
</comment>
<evidence type="ECO:0000256" key="3">
    <source>
        <dbReference type="ARBA" id="ARBA00022679"/>
    </source>
</evidence>
<keyword evidence="4 8" id="KW-0812">Transmembrane</keyword>
<feature type="transmembrane region" description="Helical" evidence="8">
    <location>
        <begin position="169"/>
        <end position="187"/>
    </location>
</feature>
<evidence type="ECO:0000256" key="8">
    <source>
        <dbReference type="SAM" id="Phobius"/>
    </source>
</evidence>
<feature type="transmembrane region" description="Helical" evidence="8">
    <location>
        <begin position="7"/>
        <end position="27"/>
    </location>
</feature>
<dbReference type="OrthoDB" id="10011576at2"/>
<dbReference type="InterPro" id="IPR018584">
    <property type="entry name" value="GT87"/>
</dbReference>
<feature type="transmembrane region" description="Helical" evidence="8">
    <location>
        <begin position="373"/>
        <end position="396"/>
    </location>
</feature>
<dbReference type="GO" id="GO:0005886">
    <property type="term" value="C:plasma membrane"/>
    <property type="evidence" value="ECO:0007669"/>
    <property type="project" value="UniProtKB-SubCell"/>
</dbReference>
<feature type="transmembrane region" description="Helical" evidence="8">
    <location>
        <begin position="146"/>
        <end position="162"/>
    </location>
</feature>
<keyword evidence="2" id="KW-1003">Cell membrane</keyword>
<organism evidence="9 10">
    <name type="scientific">Rhodovulum kholense</name>
    <dbReference type="NCBI Taxonomy" id="453584"/>
    <lineage>
        <taxon>Bacteria</taxon>
        <taxon>Pseudomonadati</taxon>
        <taxon>Pseudomonadota</taxon>
        <taxon>Alphaproteobacteria</taxon>
        <taxon>Rhodobacterales</taxon>
        <taxon>Paracoccaceae</taxon>
        <taxon>Rhodovulum</taxon>
    </lineage>
</organism>
<keyword evidence="10" id="KW-1185">Reference proteome</keyword>
<name>A0A8E3AQ52_9RHOB</name>
<evidence type="ECO:0000313" key="9">
    <source>
        <dbReference type="EMBL" id="PTW44031.1"/>
    </source>
</evidence>
<reference evidence="9 10" key="1">
    <citation type="submission" date="2018-04" db="EMBL/GenBank/DDBJ databases">
        <title>Genomic Encyclopedia of Archaeal and Bacterial Type Strains, Phase II (KMG-II): from individual species to whole genera.</title>
        <authorList>
            <person name="Goeker M."/>
        </authorList>
    </citation>
    <scope>NUCLEOTIDE SEQUENCE [LARGE SCALE GENOMIC DNA]</scope>
    <source>
        <strain evidence="9 10">DSM 19783</strain>
    </source>
</reference>
<evidence type="ECO:0000313" key="10">
    <source>
        <dbReference type="Proteomes" id="UP000244037"/>
    </source>
</evidence>
<proteinExistence type="inferred from homology"/>
<keyword evidence="3" id="KW-0808">Transferase</keyword>
<dbReference type="Pfam" id="PF09594">
    <property type="entry name" value="GT87"/>
    <property type="match status" value="1"/>
</dbReference>
<evidence type="ECO:0000256" key="4">
    <source>
        <dbReference type="ARBA" id="ARBA00022692"/>
    </source>
</evidence>
<feature type="transmembrane region" description="Helical" evidence="8">
    <location>
        <begin position="96"/>
        <end position="115"/>
    </location>
</feature>
<dbReference type="RefSeq" id="WP_108028552.1">
    <property type="nucleotide sequence ID" value="NZ_QAYC01000019.1"/>
</dbReference>
<evidence type="ECO:0000256" key="1">
    <source>
        <dbReference type="ARBA" id="ARBA00004651"/>
    </source>
</evidence>
<sequence length="415" mass="46025">MRRKRLNFFVVIISVLLLGLQVAMVGYRSDFYQYDFRAFYIAANLFSAGGKPYSFDDLVRVSKGLGLSDNNHPFLYHPLTLFIFEPLSHLSYRAAYLLWLFLQVSSLAVIAWVCIRFFRIPARWLLPMMAIGLNGAIAASLRAGQLTLMTLAMILLASVMIMRSRATAATVLIVLCAIPKLWVAPALGLLLNRVSSRRIGLVASGVLAILATLGLSYYLAPDDFRKFLAAADRLSGGSEPAGASNGSSRNMLASLAGTAGFGAARFELIWILWLVSVCGISLLAWTKLVKDDATPYPEFFSLLVLSICLLMPRMATYQWTLAIPALAHILATRPYPVAIPLAAISGMPTLYIGRYLLDRSIEARADTFLEIAFYFANFWSVLGTWLILCVSVLLFSSKRRRREKYRMHPVDLPSG</sequence>